<keyword evidence="2" id="KW-1185">Reference proteome</keyword>
<organism evidence="1 2">
    <name type="scientific">Paraphaeosphaeria sporulosa</name>
    <dbReference type="NCBI Taxonomy" id="1460663"/>
    <lineage>
        <taxon>Eukaryota</taxon>
        <taxon>Fungi</taxon>
        <taxon>Dikarya</taxon>
        <taxon>Ascomycota</taxon>
        <taxon>Pezizomycotina</taxon>
        <taxon>Dothideomycetes</taxon>
        <taxon>Pleosporomycetidae</taxon>
        <taxon>Pleosporales</taxon>
        <taxon>Massarineae</taxon>
        <taxon>Didymosphaeriaceae</taxon>
        <taxon>Paraphaeosphaeria</taxon>
    </lineage>
</organism>
<proteinExistence type="predicted"/>
<evidence type="ECO:0000313" key="1">
    <source>
        <dbReference type="EMBL" id="OAF99278.1"/>
    </source>
</evidence>
<accession>A0A177BX66</accession>
<dbReference type="Proteomes" id="UP000077069">
    <property type="component" value="Unassembled WGS sequence"/>
</dbReference>
<evidence type="ECO:0000313" key="2">
    <source>
        <dbReference type="Proteomes" id="UP000077069"/>
    </source>
</evidence>
<sequence>MNTESSHRAYAPTACSLPKSAATFSITKVRRLPQPVTNSPAQAAANAPMAWIESKVGDAPPPVDAVAITDSMTVGFVNNKLREPEVVSTSVCESVGNASVAVKVVDGDALIVRPRLVSLTGSKSLYGAASMEKLGMSKSWHHGGSPGIHFCAAMQHQPFPQSTGEKPQVCPIERFAV</sequence>
<protein>
    <submittedName>
        <fullName evidence="1">Uncharacterized protein</fullName>
    </submittedName>
</protein>
<dbReference type="AlphaFoldDB" id="A0A177BX66"/>
<reference evidence="1 2" key="1">
    <citation type="submission" date="2016-05" db="EMBL/GenBank/DDBJ databases">
        <title>Comparative analysis of secretome profiles of manganese(II)-oxidizing ascomycete fungi.</title>
        <authorList>
            <consortium name="DOE Joint Genome Institute"/>
            <person name="Zeiner C.A."/>
            <person name="Purvine S.O."/>
            <person name="Zink E.M."/>
            <person name="Wu S."/>
            <person name="Pasa-Tolic L."/>
            <person name="Chaput D.L."/>
            <person name="Haridas S."/>
            <person name="Grigoriev I.V."/>
            <person name="Santelli C.M."/>
            <person name="Hansel C.M."/>
        </authorList>
    </citation>
    <scope>NUCLEOTIDE SEQUENCE [LARGE SCALE GENOMIC DNA]</scope>
    <source>
        <strain evidence="1 2">AP3s5-JAC2a</strain>
    </source>
</reference>
<dbReference type="GeneID" id="28763144"/>
<name>A0A177BX66_9PLEO</name>
<dbReference type="EMBL" id="KV441562">
    <property type="protein sequence ID" value="OAF99278.1"/>
    <property type="molecule type" value="Genomic_DNA"/>
</dbReference>
<gene>
    <name evidence="1" type="ORF">CC84DRAFT_1169417</name>
</gene>
<dbReference type="InParanoid" id="A0A177BX66"/>
<dbReference type="RefSeq" id="XP_018029644.1">
    <property type="nucleotide sequence ID" value="XM_018179658.1"/>
</dbReference>